<organism evidence="17 18">
    <name type="scientific">Bicyclus anynana</name>
    <name type="common">Squinting bush brown butterfly</name>
    <dbReference type="NCBI Taxonomy" id="110368"/>
    <lineage>
        <taxon>Eukaryota</taxon>
        <taxon>Metazoa</taxon>
        <taxon>Ecdysozoa</taxon>
        <taxon>Arthropoda</taxon>
        <taxon>Hexapoda</taxon>
        <taxon>Insecta</taxon>
        <taxon>Pterygota</taxon>
        <taxon>Neoptera</taxon>
        <taxon>Endopterygota</taxon>
        <taxon>Lepidoptera</taxon>
        <taxon>Glossata</taxon>
        <taxon>Ditrysia</taxon>
        <taxon>Papilionoidea</taxon>
        <taxon>Nymphalidae</taxon>
        <taxon>Satyrinae</taxon>
        <taxon>Satyrini</taxon>
        <taxon>Mycalesina</taxon>
        <taxon>Bicyclus</taxon>
    </lineage>
</organism>
<accession>A0ABM3LRI1</accession>
<dbReference type="Gene3D" id="3.80.10.10">
    <property type="entry name" value="Ribonuclease Inhibitor"/>
    <property type="match status" value="1"/>
</dbReference>
<dbReference type="InterPro" id="IPR001611">
    <property type="entry name" value="Leu-rich_rpt"/>
</dbReference>
<keyword evidence="7" id="KW-0677">Repeat</keyword>
<feature type="repeat" description="ANK" evidence="14">
    <location>
        <begin position="563"/>
        <end position="595"/>
    </location>
</feature>
<dbReference type="PROSITE" id="PS50297">
    <property type="entry name" value="ANK_REP_REGION"/>
    <property type="match status" value="3"/>
</dbReference>
<comment type="similarity">
    <text evidence="3">Belongs to the Tonsoku family.</text>
</comment>
<evidence type="ECO:0000256" key="14">
    <source>
        <dbReference type="PROSITE-ProRule" id="PRU00023"/>
    </source>
</evidence>
<dbReference type="SMART" id="SM00368">
    <property type="entry name" value="LRR_RI"/>
    <property type="match status" value="4"/>
</dbReference>
<evidence type="ECO:0000313" key="18">
    <source>
        <dbReference type="RefSeq" id="XP_052741671.1"/>
    </source>
</evidence>
<dbReference type="Gene3D" id="1.25.40.20">
    <property type="entry name" value="Ankyrin repeat-containing domain"/>
    <property type="match status" value="1"/>
</dbReference>
<evidence type="ECO:0000256" key="11">
    <source>
        <dbReference type="ARBA" id="ARBA00023043"/>
    </source>
</evidence>
<evidence type="ECO:0000256" key="10">
    <source>
        <dbReference type="ARBA" id="ARBA00022853"/>
    </source>
</evidence>
<evidence type="ECO:0000256" key="12">
    <source>
        <dbReference type="ARBA" id="ARBA00023204"/>
    </source>
</evidence>
<keyword evidence="11 14" id="KW-0040">ANK repeat</keyword>
<dbReference type="InterPro" id="IPR002110">
    <property type="entry name" value="Ankyrin_rpt"/>
</dbReference>
<comment type="subcellular location">
    <subcellularLocation>
        <location evidence="2">Chromosome</location>
    </subcellularLocation>
    <subcellularLocation>
        <location evidence="1">Nucleus</location>
    </subcellularLocation>
</comment>
<evidence type="ECO:0000256" key="7">
    <source>
        <dbReference type="ARBA" id="ARBA00022737"/>
    </source>
</evidence>
<keyword evidence="10" id="KW-0156">Chromatin regulator</keyword>
<evidence type="ECO:0000256" key="4">
    <source>
        <dbReference type="ARBA" id="ARBA00017829"/>
    </source>
</evidence>
<evidence type="ECO:0000256" key="8">
    <source>
        <dbReference type="ARBA" id="ARBA00022763"/>
    </source>
</evidence>
<feature type="compositionally biased region" description="Polar residues" evidence="16">
    <location>
        <begin position="696"/>
        <end position="706"/>
    </location>
</feature>
<dbReference type="InterPro" id="IPR019734">
    <property type="entry name" value="TPR_rpt"/>
</dbReference>
<feature type="compositionally biased region" description="Basic and acidic residues" evidence="16">
    <location>
        <begin position="752"/>
        <end position="761"/>
    </location>
</feature>
<dbReference type="SUPFAM" id="SSF52047">
    <property type="entry name" value="RNI-like"/>
    <property type="match status" value="1"/>
</dbReference>
<dbReference type="PANTHER" id="PTHR46358:SF1">
    <property type="entry name" value="TONSOKU-LIKE PROTEIN"/>
    <property type="match status" value="1"/>
</dbReference>
<dbReference type="SUPFAM" id="SSF48452">
    <property type="entry name" value="TPR-like"/>
    <property type="match status" value="2"/>
</dbReference>
<sequence length="1453" mass="164049">MEEEKLIRKKKKALNGSNRRAYAEACNDLATFYYKQTRYSDALDEYRNEASICKELGLRMEWGTCNRMMGEMYMLMAEFDKALKYEERHLSVAKELNNLVEEQRAMATLGRIYLLQGQSTTNETESKQSLTAAEKAFMKSLVLCEKLNGKVTKTELMDMRARLLLNIGVVQEHLGHLEKAIDCIHKAITICTNQDLYEILHNCYVTEALLHNNKKKDYAKALGCLNKALEVASRLEDKVLKTCETLSTKAEILCKMSDYQSAKQVLLKAWKLKTPDEEERENIESNLKVVAAMCYTEDLLVSTDPSDHITFKKLYEKLGDGACHLRNYAGAVEYYLKMLDHAELAGDCGKTLIPIYVSLYQTYKDIGDYYNALRYYYKEYELIKDVPKEAYTTLYNIADVSFLAKKPYDQIEKACLNARNAARNWNKKKYEVRILKNLLKYQDEYGEIDKMEDTKSELQALGYEDVENVEHSEDDQSSAGGCDEDTTHIGDDICLDDLTDLSDTNEEDVSEAKRETRRRGKGFAIKKNMKGETQLHVACISGNKLLVERLIAKGHPVNIRDNAGWLPLHEACIHGHIEIVNLLIDHGANINDRGGVNCDGITPLYDAASNGHLDVVQLLLERGAVPTLKTDFGETPLQVLQKWRTSTILTRDEEILYNNISNKINNLIDKNNPIEAILNRSKSKTPVKQNVRGGTPPSSSKMNSSVKELYSPAFKRRNIIDDESDDEINASQNVRNQIAFPSDDSNSSDDGNTAKKDKDKISSVKEYRNAISALRNRNIELPEEDVKKSKAKPALLAPDEVDDDWLDDDMGFMNKAKKRKLSDPLTIVAKKTSIDSLKDSIESLNKISPLTDNNGNSKKKSRFNEVVDVSENSSDSDHFQKNENVCPKKTAESFRNIHKELNNTKLNDTRDNMKRRWKRQSTLLRAGFQRRTSEVESSNSGSDGEVRETNVRTKTFSRHSSGENFGFNSNIMQNVNPNIVQPLNLIQPINIVQSKNGRAMQTQILPPAAVKVKIEDKILLISLKLDMINKLTISWLVEEVKSRYYKLTGVRPVFSLMTSDGAILSEEDPLSLVLSSPELQTCISTFKASPAEERYLECCDALEISPSEEIQQAVGRSHTTKRLALGAQTLTALQVRPLFRALTHQTHITALMLPNNNIGDDAMKYLTECICTMKHLTILDLNKNNITGEGIKILLNAFEKATRLVCQSLEDIDISNNPISDDGFKSITKLTQHLKLKVLKLNNCKITDKAYDGSLKFNLDALETIDVGNNLIRQTTVASLMAALNPNTLVDLELDDVGVEGSVVACVAGFMDKAKDLKIRRFSLSNCKLVDGQFMRIFRCLGRAKHLQSITLKENQLTFITLKKLLQRQPPVPQINLEGCQDIFKYSPDSDFQVWLPAIDFGRCTPEINVTPVSKTDEEKESLKLFSKTWLSCFKGRGMIEHCEGGVTKFTAR</sequence>
<dbReference type="SUPFAM" id="SSF48403">
    <property type="entry name" value="Ankyrin repeat"/>
    <property type="match status" value="1"/>
</dbReference>
<evidence type="ECO:0000256" key="3">
    <source>
        <dbReference type="ARBA" id="ARBA00010999"/>
    </source>
</evidence>
<keyword evidence="12" id="KW-0234">DNA repair</keyword>
<keyword evidence="5" id="KW-0158">Chromosome</keyword>
<dbReference type="InterPro" id="IPR052311">
    <property type="entry name" value="MMS22L-TONSL_complex_comp"/>
</dbReference>
<dbReference type="Pfam" id="PF13516">
    <property type="entry name" value="LRR_6"/>
    <property type="match status" value="2"/>
</dbReference>
<dbReference type="PROSITE" id="PS50088">
    <property type="entry name" value="ANK_REPEAT"/>
    <property type="match status" value="3"/>
</dbReference>
<dbReference type="InterPro" id="IPR011990">
    <property type="entry name" value="TPR-like_helical_dom_sf"/>
</dbReference>
<dbReference type="SMART" id="SM00248">
    <property type="entry name" value="ANK"/>
    <property type="match status" value="3"/>
</dbReference>
<keyword evidence="13" id="KW-0539">Nucleus</keyword>
<dbReference type="Pfam" id="PF12796">
    <property type="entry name" value="Ank_2"/>
    <property type="match status" value="1"/>
</dbReference>
<feature type="repeat" description="ANK" evidence="14">
    <location>
        <begin position="599"/>
        <end position="631"/>
    </location>
</feature>
<dbReference type="RefSeq" id="XP_052741671.1">
    <property type="nucleotide sequence ID" value="XM_052885711.1"/>
</dbReference>
<dbReference type="SMART" id="SM00028">
    <property type="entry name" value="TPR"/>
    <property type="match status" value="6"/>
</dbReference>
<evidence type="ECO:0000256" key="2">
    <source>
        <dbReference type="ARBA" id="ARBA00004286"/>
    </source>
</evidence>
<evidence type="ECO:0000256" key="1">
    <source>
        <dbReference type="ARBA" id="ARBA00004123"/>
    </source>
</evidence>
<keyword evidence="8" id="KW-0227">DNA damage</keyword>
<feature type="repeat" description="TPR" evidence="15">
    <location>
        <begin position="161"/>
        <end position="194"/>
    </location>
</feature>
<feature type="repeat" description="ANK" evidence="14">
    <location>
        <begin position="530"/>
        <end position="562"/>
    </location>
</feature>
<evidence type="ECO:0000256" key="5">
    <source>
        <dbReference type="ARBA" id="ARBA00022454"/>
    </source>
</evidence>
<evidence type="ECO:0000256" key="6">
    <source>
        <dbReference type="ARBA" id="ARBA00022614"/>
    </source>
</evidence>
<evidence type="ECO:0000256" key="9">
    <source>
        <dbReference type="ARBA" id="ARBA00022803"/>
    </source>
</evidence>
<gene>
    <name evidence="18" type="primary">LOC112051486</name>
</gene>
<keyword evidence="17" id="KW-1185">Reference proteome</keyword>
<dbReference type="Gene3D" id="1.25.40.10">
    <property type="entry name" value="Tetratricopeptide repeat domain"/>
    <property type="match status" value="2"/>
</dbReference>
<evidence type="ECO:0000256" key="15">
    <source>
        <dbReference type="PROSITE-ProRule" id="PRU00339"/>
    </source>
</evidence>
<dbReference type="GeneID" id="112051486"/>
<evidence type="ECO:0000313" key="17">
    <source>
        <dbReference type="Proteomes" id="UP001652582"/>
    </source>
</evidence>
<dbReference type="InterPro" id="IPR036770">
    <property type="entry name" value="Ankyrin_rpt-contain_sf"/>
</dbReference>
<reference evidence="18" key="1">
    <citation type="submission" date="2025-08" db="UniProtKB">
        <authorList>
            <consortium name="RefSeq"/>
        </authorList>
    </citation>
    <scope>IDENTIFICATION</scope>
</reference>
<dbReference type="PROSITE" id="PS50005">
    <property type="entry name" value="TPR"/>
    <property type="match status" value="1"/>
</dbReference>
<protein>
    <recommendedName>
        <fullName evidence="4">Tonsoku-like protein</fullName>
    </recommendedName>
</protein>
<feature type="region of interest" description="Disordered" evidence="16">
    <location>
        <begin position="928"/>
        <end position="957"/>
    </location>
</feature>
<dbReference type="PANTHER" id="PTHR46358">
    <property type="entry name" value="TONSOKU-LIKE PROTEIN"/>
    <property type="match status" value="1"/>
</dbReference>
<dbReference type="PRINTS" id="PR01415">
    <property type="entry name" value="ANKYRIN"/>
</dbReference>
<feature type="region of interest" description="Disordered" evidence="16">
    <location>
        <begin position="680"/>
        <end position="706"/>
    </location>
</feature>
<dbReference type="Proteomes" id="UP001652582">
    <property type="component" value="Chromosome 15"/>
</dbReference>
<keyword evidence="6" id="KW-0433">Leucine-rich repeat</keyword>
<proteinExistence type="inferred from homology"/>
<name>A0ABM3LRI1_BICAN</name>
<dbReference type="InterPro" id="IPR032675">
    <property type="entry name" value="LRR_dom_sf"/>
</dbReference>
<keyword evidence="9 15" id="KW-0802">TPR repeat</keyword>
<evidence type="ECO:0000256" key="13">
    <source>
        <dbReference type="ARBA" id="ARBA00023242"/>
    </source>
</evidence>
<feature type="region of interest" description="Disordered" evidence="16">
    <location>
        <begin position="732"/>
        <end position="761"/>
    </location>
</feature>
<evidence type="ECO:0000256" key="16">
    <source>
        <dbReference type="SAM" id="MobiDB-lite"/>
    </source>
</evidence>